<dbReference type="Gramene" id="PUZ41701">
    <property type="protein sequence ID" value="PUZ41701"/>
    <property type="gene ID" value="GQ55_9G525400"/>
</dbReference>
<keyword evidence="2" id="KW-1185">Reference proteome</keyword>
<protein>
    <submittedName>
        <fullName evidence="1">Uncharacterized protein</fullName>
    </submittedName>
</protein>
<reference evidence="1 2" key="1">
    <citation type="submission" date="2018-04" db="EMBL/GenBank/DDBJ databases">
        <title>WGS assembly of Panicum hallii var. hallii HAL2.</title>
        <authorList>
            <person name="Lovell J."/>
            <person name="Jenkins J."/>
            <person name="Lowry D."/>
            <person name="Mamidi S."/>
            <person name="Sreedasyam A."/>
            <person name="Weng X."/>
            <person name="Barry K."/>
            <person name="Bonette J."/>
            <person name="Campitelli B."/>
            <person name="Daum C."/>
            <person name="Gordon S."/>
            <person name="Gould B."/>
            <person name="Lipzen A."/>
            <person name="MacQueen A."/>
            <person name="Palacio-Mejia J."/>
            <person name="Plott C."/>
            <person name="Shakirov E."/>
            <person name="Shu S."/>
            <person name="Yoshinaga Y."/>
            <person name="Zane M."/>
            <person name="Rokhsar D."/>
            <person name="Grimwood J."/>
            <person name="Schmutz J."/>
            <person name="Juenger T."/>
        </authorList>
    </citation>
    <scope>NUCLEOTIDE SEQUENCE [LARGE SCALE GENOMIC DNA]</scope>
    <source>
        <strain evidence="2">cv. HAL2</strain>
    </source>
</reference>
<sequence>MWMLAYLTPPEHYFNEARDVGGGLYGIITAAKAGDAKKVVSVFALIRAAAYRIIDLIETSFLIVEAALPASSSHPCSPCLIHLAAPTP</sequence>
<proteinExistence type="predicted"/>
<gene>
    <name evidence="1" type="ORF">GQ55_9G525400</name>
</gene>
<dbReference type="AlphaFoldDB" id="A0A2T7CEF4"/>
<name>A0A2T7CEF4_9POAL</name>
<dbReference type="Proteomes" id="UP000244336">
    <property type="component" value="Chromosome 9"/>
</dbReference>
<accession>A0A2T7CEF4</accession>
<dbReference type="EMBL" id="CM009757">
    <property type="protein sequence ID" value="PUZ41701.1"/>
    <property type="molecule type" value="Genomic_DNA"/>
</dbReference>
<organism evidence="1 2">
    <name type="scientific">Panicum hallii var. hallii</name>
    <dbReference type="NCBI Taxonomy" id="1504633"/>
    <lineage>
        <taxon>Eukaryota</taxon>
        <taxon>Viridiplantae</taxon>
        <taxon>Streptophyta</taxon>
        <taxon>Embryophyta</taxon>
        <taxon>Tracheophyta</taxon>
        <taxon>Spermatophyta</taxon>
        <taxon>Magnoliopsida</taxon>
        <taxon>Liliopsida</taxon>
        <taxon>Poales</taxon>
        <taxon>Poaceae</taxon>
        <taxon>PACMAD clade</taxon>
        <taxon>Panicoideae</taxon>
        <taxon>Panicodae</taxon>
        <taxon>Paniceae</taxon>
        <taxon>Panicinae</taxon>
        <taxon>Panicum</taxon>
        <taxon>Panicum sect. Panicum</taxon>
    </lineage>
</organism>
<evidence type="ECO:0000313" key="2">
    <source>
        <dbReference type="Proteomes" id="UP000244336"/>
    </source>
</evidence>
<evidence type="ECO:0000313" key="1">
    <source>
        <dbReference type="EMBL" id="PUZ41701.1"/>
    </source>
</evidence>